<dbReference type="EMBL" id="UGTZ01000001">
    <property type="protein sequence ID" value="SUC32483.1"/>
    <property type="molecule type" value="Genomic_DNA"/>
</dbReference>
<reference evidence="2 3" key="1">
    <citation type="submission" date="2018-06" db="EMBL/GenBank/DDBJ databases">
        <authorList>
            <consortium name="Pathogen Informatics"/>
            <person name="Doyle S."/>
        </authorList>
    </citation>
    <scope>NUCLEOTIDE SEQUENCE [LARGE SCALE GENOMIC DNA]</scope>
    <source>
        <strain evidence="2 3">NCTC11801</strain>
    </source>
</reference>
<evidence type="ECO:0000313" key="3">
    <source>
        <dbReference type="Proteomes" id="UP000254208"/>
    </source>
</evidence>
<dbReference type="PANTHER" id="PTHR30087">
    <property type="entry name" value="INNER MEMBRANE PROTEIN"/>
    <property type="match status" value="1"/>
</dbReference>
<evidence type="ECO:0000313" key="2">
    <source>
        <dbReference type="EMBL" id="SUC32483.1"/>
    </source>
</evidence>
<evidence type="ECO:0000259" key="1">
    <source>
        <dbReference type="Pfam" id="PF08349"/>
    </source>
</evidence>
<organism evidence="2 3">
    <name type="scientific">Providencia rettgeri</name>
    <dbReference type="NCBI Taxonomy" id="587"/>
    <lineage>
        <taxon>Bacteria</taxon>
        <taxon>Pseudomonadati</taxon>
        <taxon>Pseudomonadota</taxon>
        <taxon>Gammaproteobacteria</taxon>
        <taxon>Enterobacterales</taxon>
        <taxon>Morganellaceae</taxon>
        <taxon>Providencia</taxon>
    </lineage>
</organism>
<dbReference type="PANTHER" id="PTHR30087:SF1">
    <property type="entry name" value="HYPOTHETICAL CYTOSOLIC PROTEIN"/>
    <property type="match status" value="1"/>
</dbReference>
<dbReference type="Pfam" id="PF08349">
    <property type="entry name" value="DUF1722"/>
    <property type="match status" value="1"/>
</dbReference>
<sequence length="241" mass="27929">MQIIKPKVFIFEGINHLSANIHPQVNSIVDFVTNLAHEGMQNKVNGIICSRQQLAKFQGLFPANIPILTDDKLQDIAFWDCFLTKLYTKQRLDGLYSKLTHHNMIQFHSCHKYLIMAYSPIGYQYTGRLVASIKSSTDLVCFFNQYKACLMEILAAVPAKNIEVNALSHMQGYFKHKATKDEKKRLLWLINDYLAGNLPLNRPLEMMKQLLVQYPDSYLMEQVIFEPYPNSCSIREIPYCW</sequence>
<proteinExistence type="predicted"/>
<protein>
    <submittedName>
        <fullName evidence="2">Uncharacterized conserved protein</fullName>
    </submittedName>
</protein>
<name>A0A379FVR8_PRORE</name>
<dbReference type="AlphaFoldDB" id="A0A379FVR8"/>
<dbReference type="Proteomes" id="UP000254208">
    <property type="component" value="Unassembled WGS sequence"/>
</dbReference>
<gene>
    <name evidence="2" type="ORF">NCTC11801_03471</name>
</gene>
<feature type="domain" description="DUF1722" evidence="1">
    <location>
        <begin position="112"/>
        <end position="229"/>
    </location>
</feature>
<accession>A0A379FVR8</accession>
<dbReference type="InterPro" id="IPR013560">
    <property type="entry name" value="DUF1722"/>
</dbReference>